<feature type="region of interest" description="Disordered" evidence="1">
    <location>
        <begin position="117"/>
        <end position="170"/>
    </location>
</feature>
<evidence type="ECO:0000313" key="3">
    <source>
        <dbReference type="EMBL" id="CAL1272356.1"/>
    </source>
</evidence>
<sequence length="170" mass="18326">MKLVILWAFFTAYVAMVSCRGFSRRSGRCGSADDCADDECCVARNNLQLVGRGRCRRLSSFGEHCNPEDLAVEVYGGKYVRSCPCRSGLSCENIGRIRQSSLRNAWSQRCVRGTTTSISTTTSTTSTPTTTSTASTTTTTSTASTPTSLRTTTTTNPPTTVNPTPVDPQE</sequence>
<dbReference type="Proteomes" id="UP001497382">
    <property type="component" value="Unassembled WGS sequence"/>
</dbReference>
<evidence type="ECO:0000256" key="1">
    <source>
        <dbReference type="SAM" id="MobiDB-lite"/>
    </source>
</evidence>
<feature type="chain" id="PRO_5043415901" description="Prokineticin domain-containing protein" evidence="2">
    <location>
        <begin position="20"/>
        <end position="170"/>
    </location>
</feature>
<evidence type="ECO:0000313" key="4">
    <source>
        <dbReference type="Proteomes" id="UP001497382"/>
    </source>
</evidence>
<protein>
    <recommendedName>
        <fullName evidence="5">Prokineticin domain-containing protein</fullName>
    </recommendedName>
</protein>
<dbReference type="Gene3D" id="2.10.80.10">
    <property type="entry name" value="Lipase, subunit A"/>
    <property type="match status" value="1"/>
</dbReference>
<feature type="compositionally biased region" description="Low complexity" evidence="1">
    <location>
        <begin position="117"/>
        <end position="164"/>
    </location>
</feature>
<dbReference type="PROSITE" id="PS51257">
    <property type="entry name" value="PROKAR_LIPOPROTEIN"/>
    <property type="match status" value="1"/>
</dbReference>
<name>A0AAV1ZLU1_9ARAC</name>
<proteinExistence type="predicted"/>
<comment type="caution">
    <text evidence="3">The sequence shown here is derived from an EMBL/GenBank/DDBJ whole genome shotgun (WGS) entry which is preliminary data.</text>
</comment>
<keyword evidence="4" id="KW-1185">Reference proteome</keyword>
<evidence type="ECO:0000256" key="2">
    <source>
        <dbReference type="SAM" id="SignalP"/>
    </source>
</evidence>
<organism evidence="3 4">
    <name type="scientific">Larinioides sclopetarius</name>
    <dbReference type="NCBI Taxonomy" id="280406"/>
    <lineage>
        <taxon>Eukaryota</taxon>
        <taxon>Metazoa</taxon>
        <taxon>Ecdysozoa</taxon>
        <taxon>Arthropoda</taxon>
        <taxon>Chelicerata</taxon>
        <taxon>Arachnida</taxon>
        <taxon>Araneae</taxon>
        <taxon>Araneomorphae</taxon>
        <taxon>Entelegynae</taxon>
        <taxon>Araneoidea</taxon>
        <taxon>Araneidae</taxon>
        <taxon>Larinioides</taxon>
    </lineage>
</organism>
<accession>A0AAV1ZLU1</accession>
<gene>
    <name evidence="3" type="ORF">LARSCL_LOCUS6336</name>
</gene>
<evidence type="ECO:0008006" key="5">
    <source>
        <dbReference type="Google" id="ProtNLM"/>
    </source>
</evidence>
<keyword evidence="2" id="KW-0732">Signal</keyword>
<dbReference type="AlphaFoldDB" id="A0AAV1ZLU1"/>
<dbReference type="EMBL" id="CAXIEN010000060">
    <property type="protein sequence ID" value="CAL1272356.1"/>
    <property type="molecule type" value="Genomic_DNA"/>
</dbReference>
<reference evidence="3 4" key="1">
    <citation type="submission" date="2024-04" db="EMBL/GenBank/DDBJ databases">
        <authorList>
            <person name="Rising A."/>
            <person name="Reimegard J."/>
            <person name="Sonavane S."/>
            <person name="Akerstrom W."/>
            <person name="Nylinder S."/>
            <person name="Hedman E."/>
            <person name="Kallberg Y."/>
        </authorList>
    </citation>
    <scope>NUCLEOTIDE SEQUENCE [LARGE SCALE GENOMIC DNA]</scope>
</reference>
<feature type="signal peptide" evidence="2">
    <location>
        <begin position="1"/>
        <end position="19"/>
    </location>
</feature>